<dbReference type="InParanoid" id="A0A0C3NS68"/>
<evidence type="ECO:0000256" key="1">
    <source>
        <dbReference type="SAM" id="MobiDB-lite"/>
    </source>
</evidence>
<evidence type="ECO:0000313" key="3">
    <source>
        <dbReference type="Proteomes" id="UP000054217"/>
    </source>
</evidence>
<evidence type="ECO:0000313" key="2">
    <source>
        <dbReference type="EMBL" id="KIN98143.1"/>
    </source>
</evidence>
<gene>
    <name evidence="2" type="ORF">M404DRAFT_1005501</name>
</gene>
<sequence>MYGTFPFENIELSPCFSPAICFFNVDERRAVSDFDEVPALDFDDVLLYPDDDEINEETKEKREEAQRIGLGLLFDEVSPTYACSHGGNAENINIFGALPREGVVEGTNLPRQCGINTRGVWSANPQTPLKRGGKTQDGLQTPSRTVSTWWYSRPYTMTGINSDGSMRPPRGGVPPELAREITRDNMVEVGRERERERKRKGEDGHAARKRMRY</sequence>
<name>A0A0C3NS68_PISTI</name>
<feature type="region of interest" description="Disordered" evidence="1">
    <location>
        <begin position="117"/>
        <end position="141"/>
    </location>
</feature>
<feature type="region of interest" description="Disordered" evidence="1">
    <location>
        <begin position="160"/>
        <end position="213"/>
    </location>
</feature>
<keyword evidence="3" id="KW-1185">Reference proteome</keyword>
<dbReference type="Proteomes" id="UP000054217">
    <property type="component" value="Unassembled WGS sequence"/>
</dbReference>
<organism evidence="2 3">
    <name type="scientific">Pisolithus tinctorius Marx 270</name>
    <dbReference type="NCBI Taxonomy" id="870435"/>
    <lineage>
        <taxon>Eukaryota</taxon>
        <taxon>Fungi</taxon>
        <taxon>Dikarya</taxon>
        <taxon>Basidiomycota</taxon>
        <taxon>Agaricomycotina</taxon>
        <taxon>Agaricomycetes</taxon>
        <taxon>Agaricomycetidae</taxon>
        <taxon>Boletales</taxon>
        <taxon>Sclerodermatineae</taxon>
        <taxon>Pisolithaceae</taxon>
        <taxon>Pisolithus</taxon>
    </lineage>
</organism>
<accession>A0A0C3NS68</accession>
<protein>
    <submittedName>
        <fullName evidence="2">Uncharacterized protein</fullName>
    </submittedName>
</protein>
<feature type="compositionally biased region" description="Basic and acidic residues" evidence="1">
    <location>
        <begin position="177"/>
        <end position="206"/>
    </location>
</feature>
<proteinExistence type="predicted"/>
<dbReference type="HOGENOM" id="CLU_1180620_0_0_1"/>
<reference evidence="2 3" key="1">
    <citation type="submission" date="2014-04" db="EMBL/GenBank/DDBJ databases">
        <authorList>
            <consortium name="DOE Joint Genome Institute"/>
            <person name="Kuo A."/>
            <person name="Kohler A."/>
            <person name="Costa M.D."/>
            <person name="Nagy L.G."/>
            <person name="Floudas D."/>
            <person name="Copeland A."/>
            <person name="Barry K.W."/>
            <person name="Cichocki N."/>
            <person name="Veneault-Fourrey C."/>
            <person name="LaButti K."/>
            <person name="Lindquist E.A."/>
            <person name="Lipzen A."/>
            <person name="Lundell T."/>
            <person name="Morin E."/>
            <person name="Murat C."/>
            <person name="Sun H."/>
            <person name="Tunlid A."/>
            <person name="Henrissat B."/>
            <person name="Grigoriev I.V."/>
            <person name="Hibbett D.S."/>
            <person name="Martin F."/>
            <person name="Nordberg H.P."/>
            <person name="Cantor M.N."/>
            <person name="Hua S.X."/>
        </authorList>
    </citation>
    <scope>NUCLEOTIDE SEQUENCE [LARGE SCALE GENOMIC DNA]</scope>
    <source>
        <strain evidence="2 3">Marx 270</strain>
    </source>
</reference>
<dbReference type="EMBL" id="KN832018">
    <property type="protein sequence ID" value="KIN98143.1"/>
    <property type="molecule type" value="Genomic_DNA"/>
</dbReference>
<dbReference type="AlphaFoldDB" id="A0A0C3NS68"/>
<dbReference type="OrthoDB" id="2677715at2759"/>
<reference evidence="3" key="2">
    <citation type="submission" date="2015-01" db="EMBL/GenBank/DDBJ databases">
        <title>Evolutionary Origins and Diversification of the Mycorrhizal Mutualists.</title>
        <authorList>
            <consortium name="DOE Joint Genome Institute"/>
            <consortium name="Mycorrhizal Genomics Consortium"/>
            <person name="Kohler A."/>
            <person name="Kuo A."/>
            <person name="Nagy L.G."/>
            <person name="Floudas D."/>
            <person name="Copeland A."/>
            <person name="Barry K.W."/>
            <person name="Cichocki N."/>
            <person name="Veneault-Fourrey C."/>
            <person name="LaButti K."/>
            <person name="Lindquist E.A."/>
            <person name="Lipzen A."/>
            <person name="Lundell T."/>
            <person name="Morin E."/>
            <person name="Murat C."/>
            <person name="Riley R."/>
            <person name="Ohm R."/>
            <person name="Sun H."/>
            <person name="Tunlid A."/>
            <person name="Henrissat B."/>
            <person name="Grigoriev I.V."/>
            <person name="Hibbett D.S."/>
            <person name="Martin F."/>
        </authorList>
    </citation>
    <scope>NUCLEOTIDE SEQUENCE [LARGE SCALE GENOMIC DNA]</scope>
    <source>
        <strain evidence="3">Marx 270</strain>
    </source>
</reference>